<dbReference type="Proteomes" id="UP001500957">
    <property type="component" value="Unassembled WGS sequence"/>
</dbReference>
<feature type="domain" description="Response regulatory" evidence="3">
    <location>
        <begin position="11"/>
        <end position="125"/>
    </location>
</feature>
<evidence type="ECO:0000256" key="2">
    <source>
        <dbReference type="PROSITE-ProRule" id="PRU00169"/>
    </source>
</evidence>
<dbReference type="CDD" id="cd16936">
    <property type="entry name" value="HATPase_RsbW-like"/>
    <property type="match status" value="1"/>
</dbReference>
<dbReference type="InterPro" id="IPR001789">
    <property type="entry name" value="Sig_transdc_resp-reg_receiver"/>
</dbReference>
<reference evidence="4 5" key="1">
    <citation type="journal article" date="2019" name="Int. J. Syst. Evol. Microbiol.">
        <title>The Global Catalogue of Microorganisms (GCM) 10K type strain sequencing project: providing services to taxonomists for standard genome sequencing and annotation.</title>
        <authorList>
            <consortium name="The Broad Institute Genomics Platform"/>
            <consortium name="The Broad Institute Genome Sequencing Center for Infectious Disease"/>
            <person name="Wu L."/>
            <person name="Ma J."/>
        </authorList>
    </citation>
    <scope>NUCLEOTIDE SEQUENCE [LARGE SCALE GENOMIC DNA]</scope>
    <source>
        <strain evidence="4 5">JCM 10671</strain>
    </source>
</reference>
<dbReference type="SMART" id="SM00448">
    <property type="entry name" value="REC"/>
    <property type="match status" value="1"/>
</dbReference>
<dbReference type="PROSITE" id="PS50110">
    <property type="entry name" value="RESPONSE_REGULATORY"/>
    <property type="match status" value="1"/>
</dbReference>
<dbReference type="CDD" id="cd17535">
    <property type="entry name" value="REC_NarL-like"/>
    <property type="match status" value="1"/>
</dbReference>
<dbReference type="PANTHER" id="PTHR35526">
    <property type="entry name" value="ANTI-SIGMA-F FACTOR RSBW-RELATED"/>
    <property type="match status" value="1"/>
</dbReference>
<dbReference type="SUPFAM" id="SSF55874">
    <property type="entry name" value="ATPase domain of HSP90 chaperone/DNA topoisomerase II/histidine kinase"/>
    <property type="match status" value="1"/>
</dbReference>
<gene>
    <name evidence="4" type="ORF">GCM10009547_24020</name>
</gene>
<dbReference type="Gene3D" id="3.30.565.10">
    <property type="entry name" value="Histidine kinase-like ATPase, C-terminal domain"/>
    <property type="match status" value="1"/>
</dbReference>
<dbReference type="RefSeq" id="WP_344604979.1">
    <property type="nucleotide sequence ID" value="NZ_BAAAHE010000018.1"/>
</dbReference>
<comment type="caution">
    <text evidence="4">The sequence shown here is derived from an EMBL/GenBank/DDBJ whole genome shotgun (WGS) entry which is preliminary data.</text>
</comment>
<protein>
    <recommendedName>
        <fullName evidence="3">Response regulatory domain-containing protein</fullName>
    </recommendedName>
</protein>
<dbReference type="InterPro" id="IPR058245">
    <property type="entry name" value="NreC/VraR/RcsB-like_REC"/>
</dbReference>
<keyword evidence="1" id="KW-0808">Transferase</keyword>
<dbReference type="InterPro" id="IPR050267">
    <property type="entry name" value="Anti-sigma-factor_SerPK"/>
</dbReference>
<evidence type="ECO:0000313" key="5">
    <source>
        <dbReference type="Proteomes" id="UP001500957"/>
    </source>
</evidence>
<evidence type="ECO:0000256" key="1">
    <source>
        <dbReference type="ARBA" id="ARBA00022527"/>
    </source>
</evidence>
<dbReference type="Pfam" id="PF13581">
    <property type="entry name" value="HATPase_c_2"/>
    <property type="match status" value="1"/>
</dbReference>
<keyword evidence="1" id="KW-0723">Serine/threonine-protein kinase</keyword>
<accession>A0ABN1GVK8</accession>
<keyword evidence="5" id="KW-1185">Reference proteome</keyword>
<keyword evidence="1" id="KW-0418">Kinase</keyword>
<organism evidence="4 5">
    <name type="scientific">Sporichthya brevicatena</name>
    <dbReference type="NCBI Taxonomy" id="171442"/>
    <lineage>
        <taxon>Bacteria</taxon>
        <taxon>Bacillati</taxon>
        <taxon>Actinomycetota</taxon>
        <taxon>Actinomycetes</taxon>
        <taxon>Sporichthyales</taxon>
        <taxon>Sporichthyaceae</taxon>
        <taxon>Sporichthya</taxon>
    </lineage>
</organism>
<dbReference type="EMBL" id="BAAAHE010000018">
    <property type="protein sequence ID" value="GAA0620622.1"/>
    <property type="molecule type" value="Genomic_DNA"/>
</dbReference>
<sequence>MTLPEAPSPIRVVLVDDAPDIRRLLRISLRTYGGFEVVGEAGNGAEAVALARALRPDVVVLDLGLPDIAGQEVLIQIRASVPETKVVIFSGLENVDRAWLVEHAAGFVLKHTDLEYLIKLLESVGRQESRRQAQFTLEPQLRCVAAARRFLFRTLSDWEVTELYGDSVIVVSELVTNAITHAPSPGELRLSLLPDVLRVAVTDAGTGAPEPRHASSTREGGRGLYLVNALTSAWGMEPLPDGGKVVWAEVTRDAVVPEP</sequence>
<evidence type="ECO:0000259" key="3">
    <source>
        <dbReference type="PROSITE" id="PS50110"/>
    </source>
</evidence>
<proteinExistence type="predicted"/>
<dbReference type="Gene3D" id="3.40.50.2300">
    <property type="match status" value="1"/>
</dbReference>
<dbReference type="SUPFAM" id="SSF52172">
    <property type="entry name" value="CheY-like"/>
    <property type="match status" value="1"/>
</dbReference>
<keyword evidence="2" id="KW-0597">Phosphoprotein</keyword>
<dbReference type="InterPro" id="IPR011006">
    <property type="entry name" value="CheY-like_superfamily"/>
</dbReference>
<dbReference type="InterPro" id="IPR003594">
    <property type="entry name" value="HATPase_dom"/>
</dbReference>
<evidence type="ECO:0000313" key="4">
    <source>
        <dbReference type="EMBL" id="GAA0620622.1"/>
    </source>
</evidence>
<name>A0ABN1GVK8_9ACTN</name>
<dbReference type="Pfam" id="PF00072">
    <property type="entry name" value="Response_reg"/>
    <property type="match status" value="1"/>
</dbReference>
<dbReference type="InterPro" id="IPR036890">
    <property type="entry name" value="HATPase_C_sf"/>
</dbReference>
<feature type="modified residue" description="4-aspartylphosphate" evidence="2">
    <location>
        <position position="62"/>
    </location>
</feature>
<dbReference type="PANTHER" id="PTHR35526:SF3">
    <property type="entry name" value="ANTI-SIGMA-F FACTOR RSBW"/>
    <property type="match status" value="1"/>
</dbReference>